<gene>
    <name evidence="1" type="ORF">GCM10010912_02810</name>
</gene>
<sequence length="171" mass="19572">MVHLRVCKQKEDIELYTHYMLSNKARLHPGMDHRLMFLLLSAQFQHGEMLIALNEDHRVVGAAGYCYGTADQHFANKETVMVDRVYLDEDRRGSRLFVQGLQVLAGLLEQSPVQVTNIQFYIPEQDMRLCRLCDRFANRVLKLRTPAGVDVLYLATPESLSSYSRTLVGSP</sequence>
<dbReference type="AlphaFoldDB" id="A0A917BWT0"/>
<reference evidence="1" key="1">
    <citation type="journal article" date="2014" name="Int. J. Syst. Evol. Microbiol.">
        <title>Complete genome sequence of Corynebacterium casei LMG S-19264T (=DSM 44701T), isolated from a smear-ripened cheese.</title>
        <authorList>
            <consortium name="US DOE Joint Genome Institute (JGI-PGF)"/>
            <person name="Walter F."/>
            <person name="Albersmeier A."/>
            <person name="Kalinowski J."/>
            <person name="Ruckert C."/>
        </authorList>
    </citation>
    <scope>NUCLEOTIDE SEQUENCE</scope>
    <source>
        <strain evidence="1">CGMCC 1.16134</strain>
    </source>
</reference>
<accession>A0A917BWT0</accession>
<evidence type="ECO:0000313" key="2">
    <source>
        <dbReference type="Proteomes" id="UP000637643"/>
    </source>
</evidence>
<comment type="caution">
    <text evidence="1">The sequence shown here is derived from an EMBL/GenBank/DDBJ whole genome shotgun (WGS) entry which is preliminary data.</text>
</comment>
<protein>
    <submittedName>
        <fullName evidence="1">Uncharacterized protein</fullName>
    </submittedName>
</protein>
<keyword evidence="2" id="KW-1185">Reference proteome</keyword>
<reference evidence="1" key="2">
    <citation type="submission" date="2020-09" db="EMBL/GenBank/DDBJ databases">
        <authorList>
            <person name="Sun Q."/>
            <person name="Zhou Y."/>
        </authorList>
    </citation>
    <scope>NUCLEOTIDE SEQUENCE</scope>
    <source>
        <strain evidence="1">CGMCC 1.16134</strain>
    </source>
</reference>
<dbReference type="Proteomes" id="UP000637643">
    <property type="component" value="Unassembled WGS sequence"/>
</dbReference>
<evidence type="ECO:0000313" key="1">
    <source>
        <dbReference type="EMBL" id="GGF61028.1"/>
    </source>
</evidence>
<name>A0A917BWT0_9BACL</name>
<proteinExistence type="predicted"/>
<organism evidence="1 2">
    <name type="scientific">Paenibacillus albidus</name>
    <dbReference type="NCBI Taxonomy" id="2041023"/>
    <lineage>
        <taxon>Bacteria</taxon>
        <taxon>Bacillati</taxon>
        <taxon>Bacillota</taxon>
        <taxon>Bacilli</taxon>
        <taxon>Bacillales</taxon>
        <taxon>Paenibacillaceae</taxon>
        <taxon>Paenibacillus</taxon>
    </lineage>
</organism>
<dbReference type="EMBL" id="BMKR01000001">
    <property type="protein sequence ID" value="GGF61028.1"/>
    <property type="molecule type" value="Genomic_DNA"/>
</dbReference>